<evidence type="ECO:0000256" key="4">
    <source>
        <dbReference type="ARBA" id="ARBA00022989"/>
    </source>
</evidence>
<feature type="transmembrane region" description="Helical" evidence="6">
    <location>
        <begin position="22"/>
        <end position="43"/>
    </location>
</feature>
<dbReference type="InterPro" id="IPR050367">
    <property type="entry name" value="APC_superfamily"/>
</dbReference>
<evidence type="ECO:0000256" key="5">
    <source>
        <dbReference type="ARBA" id="ARBA00023136"/>
    </source>
</evidence>
<evidence type="ECO:0000256" key="2">
    <source>
        <dbReference type="ARBA" id="ARBA00022475"/>
    </source>
</evidence>
<dbReference type="PANTHER" id="PTHR42770:SF7">
    <property type="entry name" value="MEMBRANE PROTEIN"/>
    <property type="match status" value="1"/>
</dbReference>
<feature type="transmembrane region" description="Helical" evidence="6">
    <location>
        <begin position="340"/>
        <end position="358"/>
    </location>
</feature>
<feature type="transmembrane region" description="Helical" evidence="6">
    <location>
        <begin position="436"/>
        <end position="454"/>
    </location>
</feature>
<feature type="transmembrane region" description="Helical" evidence="6">
    <location>
        <begin position="370"/>
        <end position="389"/>
    </location>
</feature>
<dbReference type="OrthoDB" id="138827at2"/>
<evidence type="ECO:0000256" key="6">
    <source>
        <dbReference type="SAM" id="Phobius"/>
    </source>
</evidence>
<dbReference type="EMBL" id="VFOU01000003">
    <property type="protein sequence ID" value="TQL71534.1"/>
    <property type="molecule type" value="Genomic_DNA"/>
</dbReference>
<keyword evidence="4 6" id="KW-1133">Transmembrane helix</keyword>
<sequence>MSTQTTGQQPVKLAKTLTNIDALALGFGAMIGFGWVVLTGGWIENAGTMGAVVAILVGGAIMAAVGLVYSELTSAMPLAGGVHQYVLRGLGPRFAFIGSWALVGGYVTIVAFEAVAFPRTVAYIFPEINAIPLWDVAGHTVHLTWAMIGVIGGLVITWLNVRGVKQASIAQNFTVIFLLVVGVLMIFGSTTRGQVSNMEPLFTPGTAGFFTVLIAIPFLFIGFDVIPQSAEEVNVPARKIGRLVIISVAMATAWYIMVVVTTSSAMGVEELAQTDIAVADAFGTLFNSQVMANILIAGGIAGILTSWNSLLLGASRLVYSMANTGMLPAWFGTLHPKYKTPANALYFLGGLSLLAPFFGENMLTWLVDSGAPSIIIAYFMVSVIFIVLRRRDPDMSRPLRIGGAGRGGEIIGWASIILTGVLFSVYLPGMPSALGWQPWLIFAIWWGIGALFFFKVPTGVTPGPDAGQRVLEIVQERRRAKQNSER</sequence>
<comment type="subcellular location">
    <subcellularLocation>
        <location evidence="1">Cell membrane</location>
        <topology evidence="1">Multi-pass membrane protein</topology>
    </subcellularLocation>
</comment>
<organism evidence="7 8">
    <name type="scientific">Enteractinococcus coprophilus</name>
    <dbReference type="NCBI Taxonomy" id="1027633"/>
    <lineage>
        <taxon>Bacteria</taxon>
        <taxon>Bacillati</taxon>
        <taxon>Actinomycetota</taxon>
        <taxon>Actinomycetes</taxon>
        <taxon>Micrococcales</taxon>
        <taxon>Micrococcaceae</taxon>
    </lineage>
</organism>
<dbReference type="PIRSF" id="PIRSF006060">
    <property type="entry name" value="AA_transporter"/>
    <property type="match status" value="1"/>
</dbReference>
<comment type="caution">
    <text evidence="7">The sequence shown here is derived from an EMBL/GenBank/DDBJ whole genome shotgun (WGS) entry which is preliminary data.</text>
</comment>
<feature type="transmembrane region" description="Helical" evidence="6">
    <location>
        <begin position="202"/>
        <end position="223"/>
    </location>
</feature>
<gene>
    <name evidence="7" type="ORF">FB556_2022</name>
</gene>
<evidence type="ECO:0000313" key="8">
    <source>
        <dbReference type="Proteomes" id="UP000319746"/>
    </source>
</evidence>
<reference evidence="7 8" key="1">
    <citation type="submission" date="2019-06" db="EMBL/GenBank/DDBJ databases">
        <title>Sequencing the genomes of 1000 actinobacteria strains.</title>
        <authorList>
            <person name="Klenk H.-P."/>
        </authorList>
    </citation>
    <scope>NUCLEOTIDE SEQUENCE [LARGE SCALE GENOMIC DNA]</scope>
    <source>
        <strain evidence="7 8">DSM 24083</strain>
    </source>
</reference>
<evidence type="ECO:0000313" key="7">
    <source>
        <dbReference type="EMBL" id="TQL71534.1"/>
    </source>
</evidence>
<dbReference type="Proteomes" id="UP000319746">
    <property type="component" value="Unassembled WGS sequence"/>
</dbReference>
<feature type="transmembrane region" description="Helical" evidence="6">
    <location>
        <begin position="173"/>
        <end position="190"/>
    </location>
</feature>
<proteinExistence type="predicted"/>
<dbReference type="Pfam" id="PF13520">
    <property type="entry name" value="AA_permease_2"/>
    <property type="match status" value="1"/>
</dbReference>
<dbReference type="AlphaFoldDB" id="A0A543AG30"/>
<dbReference type="PANTHER" id="PTHR42770">
    <property type="entry name" value="AMINO ACID TRANSPORTER-RELATED"/>
    <property type="match status" value="1"/>
</dbReference>
<keyword evidence="5 6" id="KW-0472">Membrane</keyword>
<evidence type="ECO:0000256" key="1">
    <source>
        <dbReference type="ARBA" id="ARBA00004651"/>
    </source>
</evidence>
<dbReference type="InterPro" id="IPR002293">
    <property type="entry name" value="AA/rel_permease1"/>
</dbReference>
<keyword evidence="2" id="KW-1003">Cell membrane</keyword>
<accession>A0A543AG30</accession>
<protein>
    <submittedName>
        <fullName evidence="7">Amino acid/polyamine/organocation transporter (APC superfamily)</fullName>
    </submittedName>
</protein>
<name>A0A543AG30_9MICC</name>
<feature type="transmembrane region" description="Helical" evidence="6">
    <location>
        <begin position="410"/>
        <end position="430"/>
    </location>
</feature>
<dbReference type="GO" id="GO:0022857">
    <property type="term" value="F:transmembrane transporter activity"/>
    <property type="evidence" value="ECO:0007669"/>
    <property type="project" value="InterPro"/>
</dbReference>
<keyword evidence="8" id="KW-1185">Reference proteome</keyword>
<feature type="transmembrane region" description="Helical" evidence="6">
    <location>
        <begin position="243"/>
        <end position="261"/>
    </location>
</feature>
<feature type="transmembrane region" description="Helical" evidence="6">
    <location>
        <begin position="142"/>
        <end position="161"/>
    </location>
</feature>
<evidence type="ECO:0000256" key="3">
    <source>
        <dbReference type="ARBA" id="ARBA00022692"/>
    </source>
</evidence>
<dbReference type="Gene3D" id="1.20.1740.10">
    <property type="entry name" value="Amino acid/polyamine transporter I"/>
    <property type="match status" value="1"/>
</dbReference>
<feature type="transmembrane region" description="Helical" evidence="6">
    <location>
        <begin position="294"/>
        <end position="319"/>
    </location>
</feature>
<feature type="transmembrane region" description="Helical" evidence="6">
    <location>
        <begin position="49"/>
        <end position="69"/>
    </location>
</feature>
<feature type="transmembrane region" description="Helical" evidence="6">
    <location>
        <begin position="90"/>
        <end position="112"/>
    </location>
</feature>
<keyword evidence="3 6" id="KW-0812">Transmembrane</keyword>
<dbReference type="RefSeq" id="WP_141867198.1">
    <property type="nucleotide sequence ID" value="NZ_BAABAN010000001.1"/>
</dbReference>
<dbReference type="GO" id="GO:0005886">
    <property type="term" value="C:plasma membrane"/>
    <property type="evidence" value="ECO:0007669"/>
    <property type="project" value="UniProtKB-SubCell"/>
</dbReference>